<dbReference type="PANTHER" id="PTHR46111:SF1">
    <property type="entry name" value="RIBOSOMAL RNA SMALL SUBUNIT METHYLTRANSFERASE I"/>
    <property type="match status" value="1"/>
</dbReference>
<dbReference type="InterPro" id="IPR018063">
    <property type="entry name" value="SAM_MeTrfase_RsmI_CS"/>
</dbReference>
<keyword evidence="4 6" id="KW-0808">Transferase</keyword>
<dbReference type="InterPro" id="IPR000878">
    <property type="entry name" value="4pyrrol_Mease"/>
</dbReference>
<comment type="catalytic activity">
    <reaction evidence="6">
        <text>cytidine(1402) in 16S rRNA + S-adenosyl-L-methionine = 2'-O-methylcytidine(1402) in 16S rRNA + S-adenosyl-L-homocysteine + H(+)</text>
        <dbReference type="Rhea" id="RHEA:42924"/>
        <dbReference type="Rhea" id="RHEA-COMP:10285"/>
        <dbReference type="Rhea" id="RHEA-COMP:10286"/>
        <dbReference type="ChEBI" id="CHEBI:15378"/>
        <dbReference type="ChEBI" id="CHEBI:57856"/>
        <dbReference type="ChEBI" id="CHEBI:59789"/>
        <dbReference type="ChEBI" id="CHEBI:74495"/>
        <dbReference type="ChEBI" id="CHEBI:82748"/>
        <dbReference type="EC" id="2.1.1.198"/>
    </reaction>
</comment>
<keyword evidence="2 6" id="KW-0698">rRNA processing</keyword>
<organism evidence="9 10">
    <name type="scientific">Veillonella magna</name>
    <dbReference type="NCBI Taxonomy" id="464322"/>
    <lineage>
        <taxon>Bacteria</taxon>
        <taxon>Bacillati</taxon>
        <taxon>Bacillota</taxon>
        <taxon>Negativicutes</taxon>
        <taxon>Veillonellales</taxon>
        <taxon>Veillonellaceae</taxon>
        <taxon>Veillonella</taxon>
    </lineage>
</organism>
<dbReference type="Pfam" id="PF00590">
    <property type="entry name" value="TP_methylase"/>
    <property type="match status" value="1"/>
</dbReference>
<dbReference type="SUPFAM" id="SSF53790">
    <property type="entry name" value="Tetrapyrrole methylase"/>
    <property type="match status" value="1"/>
</dbReference>
<name>A0ABS2GIT4_9FIRM</name>
<dbReference type="Proteomes" id="UP000707138">
    <property type="component" value="Unassembled WGS sequence"/>
</dbReference>
<evidence type="ECO:0000259" key="8">
    <source>
        <dbReference type="Pfam" id="PF00590"/>
    </source>
</evidence>
<evidence type="ECO:0000256" key="6">
    <source>
        <dbReference type="HAMAP-Rule" id="MF_01877"/>
    </source>
</evidence>
<evidence type="ECO:0000313" key="10">
    <source>
        <dbReference type="Proteomes" id="UP000707138"/>
    </source>
</evidence>
<keyword evidence="3 6" id="KW-0489">Methyltransferase</keyword>
<dbReference type="InterPro" id="IPR035996">
    <property type="entry name" value="4pyrrol_Methylase_sf"/>
</dbReference>
<evidence type="ECO:0000256" key="7">
    <source>
        <dbReference type="SAM" id="MobiDB-lite"/>
    </source>
</evidence>
<dbReference type="PROSITE" id="PS01296">
    <property type="entry name" value="RSMI"/>
    <property type="match status" value="1"/>
</dbReference>
<dbReference type="NCBIfam" id="TIGR00096">
    <property type="entry name" value="16S rRNA (cytidine(1402)-2'-O)-methyltransferase"/>
    <property type="match status" value="1"/>
</dbReference>
<evidence type="ECO:0000313" key="9">
    <source>
        <dbReference type="EMBL" id="MBM6913197.1"/>
    </source>
</evidence>
<dbReference type="GO" id="GO:0008168">
    <property type="term" value="F:methyltransferase activity"/>
    <property type="evidence" value="ECO:0007669"/>
    <property type="project" value="UniProtKB-KW"/>
</dbReference>
<comment type="function">
    <text evidence="6">Catalyzes the 2'-O-methylation of the ribose of cytidine 1402 (C1402) in 16S rRNA.</text>
</comment>
<dbReference type="HAMAP" id="MF_01877">
    <property type="entry name" value="16SrRNA_methyltr_I"/>
    <property type="match status" value="1"/>
</dbReference>
<comment type="subcellular location">
    <subcellularLocation>
        <location evidence="6">Cytoplasm</location>
    </subcellularLocation>
</comment>
<accession>A0ABS2GIT4</accession>
<dbReference type="InterPro" id="IPR014777">
    <property type="entry name" value="4pyrrole_Mease_sub1"/>
</dbReference>
<reference evidence="9 10" key="1">
    <citation type="journal article" date="2021" name="Sci. Rep.">
        <title>The distribution of antibiotic resistance genes in chicken gut microbiota commensals.</title>
        <authorList>
            <person name="Juricova H."/>
            <person name="Matiasovicova J."/>
            <person name="Kubasova T."/>
            <person name="Cejkova D."/>
            <person name="Rychlik I."/>
        </authorList>
    </citation>
    <scope>NUCLEOTIDE SEQUENCE [LARGE SCALE GENOMIC DNA]</scope>
    <source>
        <strain evidence="9 10">An537</strain>
    </source>
</reference>
<dbReference type="EMBL" id="JACJLA010000014">
    <property type="protein sequence ID" value="MBM6913197.1"/>
    <property type="molecule type" value="Genomic_DNA"/>
</dbReference>
<dbReference type="PANTHER" id="PTHR46111">
    <property type="entry name" value="RIBOSOMAL RNA SMALL SUBUNIT METHYLTRANSFERASE I"/>
    <property type="match status" value="1"/>
</dbReference>
<dbReference type="GO" id="GO:0032259">
    <property type="term" value="P:methylation"/>
    <property type="evidence" value="ECO:0007669"/>
    <property type="project" value="UniProtKB-KW"/>
</dbReference>
<dbReference type="InterPro" id="IPR008189">
    <property type="entry name" value="rRNA_ssu_MeTfrase_I"/>
</dbReference>
<dbReference type="RefSeq" id="WP_205088166.1">
    <property type="nucleotide sequence ID" value="NZ_JACJLA010000014.1"/>
</dbReference>
<evidence type="ECO:0000256" key="3">
    <source>
        <dbReference type="ARBA" id="ARBA00022603"/>
    </source>
</evidence>
<dbReference type="CDD" id="cd11648">
    <property type="entry name" value="RsmI"/>
    <property type="match status" value="1"/>
</dbReference>
<proteinExistence type="inferred from homology"/>
<comment type="caution">
    <text evidence="9">The sequence shown here is derived from an EMBL/GenBank/DDBJ whole genome shotgun (WGS) entry which is preliminary data.</text>
</comment>
<comment type="similarity">
    <text evidence="6">Belongs to the methyltransferase superfamily. RsmI family.</text>
</comment>
<evidence type="ECO:0000256" key="5">
    <source>
        <dbReference type="ARBA" id="ARBA00022691"/>
    </source>
</evidence>
<evidence type="ECO:0000256" key="4">
    <source>
        <dbReference type="ARBA" id="ARBA00022679"/>
    </source>
</evidence>
<dbReference type="PIRSF" id="PIRSF005917">
    <property type="entry name" value="MTase_YraL"/>
    <property type="match status" value="1"/>
</dbReference>
<keyword evidence="5 6" id="KW-0949">S-adenosyl-L-methionine</keyword>
<evidence type="ECO:0000256" key="1">
    <source>
        <dbReference type="ARBA" id="ARBA00022490"/>
    </source>
</evidence>
<evidence type="ECO:0000256" key="2">
    <source>
        <dbReference type="ARBA" id="ARBA00022552"/>
    </source>
</evidence>
<sequence>MEEKTGILYLVPTPIGNMEDMTYRAVRTLAEVDYIAAEDTRHSGILLSHFDIHTPMISYHEHNKAEKGTQLLTMLQGGKSIAVISDAGMPAISDPGADIARRALEVGIRVVPLPGANAGLTALIASGQDTTGFCFVGFLPKKGRHRLEVLTRVGAYEETLIFYEAPHRIREVLSDMKRVLGNRPVAIARELTKRFEEFTYTDLASVVADEESLTLKGEFVIIIGGVKTRLDEDNAEGYTNINDLSYEEEVGELMAKGIAKKEAIREVAKRRGVSRREVYNAVERANQTNSEVRSQAEEEQE</sequence>
<dbReference type="EC" id="2.1.1.198" evidence="6"/>
<keyword evidence="10" id="KW-1185">Reference proteome</keyword>
<protein>
    <recommendedName>
        <fullName evidence="6">Ribosomal RNA small subunit methyltransferase I</fullName>
        <ecNumber evidence="6">2.1.1.198</ecNumber>
    </recommendedName>
    <alternativeName>
        <fullName evidence="6">16S rRNA 2'-O-ribose C1402 methyltransferase</fullName>
    </alternativeName>
    <alternativeName>
        <fullName evidence="6">rRNA (cytidine-2'-O-)-methyltransferase RsmI</fullName>
    </alternativeName>
</protein>
<dbReference type="Gene3D" id="3.40.1010.10">
    <property type="entry name" value="Cobalt-precorrin-4 Transmethylase, Domain 1"/>
    <property type="match status" value="1"/>
</dbReference>
<gene>
    <name evidence="6 9" type="primary">rsmI</name>
    <name evidence="9" type="ORF">H6A01_07675</name>
</gene>
<keyword evidence="1 6" id="KW-0963">Cytoplasm</keyword>
<feature type="region of interest" description="Disordered" evidence="7">
    <location>
        <begin position="282"/>
        <end position="301"/>
    </location>
</feature>
<dbReference type="Gene3D" id="3.30.950.10">
    <property type="entry name" value="Methyltransferase, Cobalt-precorrin-4 Transmethylase, Domain 2"/>
    <property type="match status" value="1"/>
</dbReference>
<dbReference type="InterPro" id="IPR014776">
    <property type="entry name" value="4pyrrole_Mease_sub2"/>
</dbReference>
<feature type="domain" description="Tetrapyrrole methylase" evidence="8">
    <location>
        <begin position="8"/>
        <end position="205"/>
    </location>
</feature>